<dbReference type="AlphaFoldDB" id="A0A183IUG5"/>
<dbReference type="SUPFAM" id="SSF48056">
    <property type="entry name" value="Di-copper centre-containing domain"/>
    <property type="match status" value="1"/>
</dbReference>
<keyword evidence="7" id="KW-1185">Reference proteome</keyword>
<dbReference type="InterPro" id="IPR002227">
    <property type="entry name" value="Tyrosinase_Cu-bd"/>
</dbReference>
<dbReference type="PRINTS" id="PR00092">
    <property type="entry name" value="TYROSINASE"/>
</dbReference>
<dbReference type="EMBL" id="UZAM01010468">
    <property type="protein sequence ID" value="VDP12493.1"/>
    <property type="molecule type" value="Genomic_DNA"/>
</dbReference>
<evidence type="ECO:0000259" key="5">
    <source>
        <dbReference type="PROSITE" id="PS00498"/>
    </source>
</evidence>
<dbReference type="PANTHER" id="PTHR11474">
    <property type="entry name" value="TYROSINASE FAMILY MEMBER"/>
    <property type="match status" value="1"/>
</dbReference>
<evidence type="ECO:0000313" key="6">
    <source>
        <dbReference type="EMBL" id="VDP12493.1"/>
    </source>
</evidence>
<keyword evidence="2" id="KW-0186">Copper</keyword>
<reference evidence="6 7" key="2">
    <citation type="submission" date="2018-11" db="EMBL/GenBank/DDBJ databases">
        <authorList>
            <consortium name="Pathogen Informatics"/>
        </authorList>
    </citation>
    <scope>NUCLEOTIDE SEQUENCE [LARGE SCALE GENOMIC DNA]</scope>
</reference>
<dbReference type="PANTHER" id="PTHR11474:SF126">
    <property type="entry name" value="TYROSINASE-LIKE PROTEIN TYR-1-RELATED"/>
    <property type="match status" value="1"/>
</dbReference>
<dbReference type="WBParaSite" id="SBAD_0000753401-mRNA-1">
    <property type="protein sequence ID" value="SBAD_0000753401-mRNA-1"/>
    <property type="gene ID" value="SBAD_0000753401"/>
</dbReference>
<organism evidence="8">
    <name type="scientific">Soboliphyme baturini</name>
    <dbReference type="NCBI Taxonomy" id="241478"/>
    <lineage>
        <taxon>Eukaryota</taxon>
        <taxon>Metazoa</taxon>
        <taxon>Ecdysozoa</taxon>
        <taxon>Nematoda</taxon>
        <taxon>Enoplea</taxon>
        <taxon>Dorylaimia</taxon>
        <taxon>Dioctophymatida</taxon>
        <taxon>Dioctophymatoidea</taxon>
        <taxon>Soboliphymatidae</taxon>
        <taxon>Soboliphyme</taxon>
    </lineage>
</organism>
<dbReference type="InterPro" id="IPR050316">
    <property type="entry name" value="Tyrosinase/Hemocyanin"/>
</dbReference>
<evidence type="ECO:0000313" key="7">
    <source>
        <dbReference type="Proteomes" id="UP000270296"/>
    </source>
</evidence>
<feature type="domain" description="Tyrosinase copper-binding" evidence="5">
    <location>
        <begin position="324"/>
        <end position="335"/>
    </location>
</feature>
<sequence>MVLRVALLVLMTLVVKSRTEHWSHLSDMDNDTLSDCVEELKWRCPVLKVRLRRSSLVRCCRSMDDWYQDMAHVELPTDYLLPHDFDYIMKLTQCQDVYSCLSNVPLRSRIPRQTSVGRAVRQEIRLMSDEARLRFFNAVNRMKADRRDGMSRYDLFVTYHTSSRAPAAHFGASFLPWHREYLRQFEIALRSYDPQVSIPYWDSTLDQPLPNPAHSVLFSELFLGNAEGSLVTGPFRRWSTAFGEPVERHCGRSGSLFSIADVAYVLRQSTYDQLTFCVDPFFETVRIRGCLFKGGCDGRSFQMHGAVHEWVGGHMAIIPMSPNDPVFLLLHSFIDSVWELFRQSRQTPQQRESSYPPDASSCSDMHGANGQMLPFLLRNIDGLSNSYTDQFYVYDSLPSCSPRTPTCRSPYVFCDVRQYVCVSKVVPGGNCQGFEGTDICYHSTCVRGTCV</sequence>
<feature type="chain" id="PRO_5043140259" evidence="3">
    <location>
        <begin position="20"/>
        <end position="451"/>
    </location>
</feature>
<keyword evidence="1" id="KW-0479">Metal-binding</keyword>
<evidence type="ECO:0000313" key="8">
    <source>
        <dbReference type="WBParaSite" id="SBAD_0000753401-mRNA-1"/>
    </source>
</evidence>
<dbReference type="InterPro" id="IPR008922">
    <property type="entry name" value="Di-copper_centre_dom_sf"/>
</dbReference>
<dbReference type="GO" id="GO:0016491">
    <property type="term" value="F:oxidoreductase activity"/>
    <property type="evidence" value="ECO:0007669"/>
    <property type="project" value="InterPro"/>
</dbReference>
<protein>
    <submittedName>
        <fullName evidence="8">Tyrosinase_Cu-bd domain-containing protein</fullName>
    </submittedName>
</protein>
<keyword evidence="3" id="KW-0732">Signal</keyword>
<dbReference type="PROSITE" id="PS00498">
    <property type="entry name" value="TYROSINASE_2"/>
    <property type="match status" value="1"/>
</dbReference>
<feature type="domain" description="Tyrosinase copper-binding" evidence="4">
    <location>
        <begin position="169"/>
        <end position="186"/>
    </location>
</feature>
<proteinExistence type="predicted"/>
<feature type="signal peptide" evidence="3">
    <location>
        <begin position="1"/>
        <end position="19"/>
    </location>
</feature>
<dbReference type="Pfam" id="PF00264">
    <property type="entry name" value="Tyrosinase"/>
    <property type="match status" value="1"/>
</dbReference>
<evidence type="ECO:0000256" key="2">
    <source>
        <dbReference type="ARBA" id="ARBA00023008"/>
    </source>
</evidence>
<evidence type="ECO:0000259" key="4">
    <source>
        <dbReference type="PROSITE" id="PS00497"/>
    </source>
</evidence>
<dbReference type="OrthoDB" id="6132182at2759"/>
<evidence type="ECO:0000256" key="3">
    <source>
        <dbReference type="SAM" id="SignalP"/>
    </source>
</evidence>
<name>A0A183IUG5_9BILA</name>
<dbReference type="PROSITE" id="PS00497">
    <property type="entry name" value="TYROSINASE_1"/>
    <property type="match status" value="1"/>
</dbReference>
<reference evidence="8" key="1">
    <citation type="submission" date="2016-06" db="UniProtKB">
        <authorList>
            <consortium name="WormBaseParasite"/>
        </authorList>
    </citation>
    <scope>IDENTIFICATION</scope>
</reference>
<gene>
    <name evidence="6" type="ORF">SBAD_LOCUS7262</name>
</gene>
<dbReference type="Proteomes" id="UP000270296">
    <property type="component" value="Unassembled WGS sequence"/>
</dbReference>
<dbReference type="GO" id="GO:0046872">
    <property type="term" value="F:metal ion binding"/>
    <property type="evidence" value="ECO:0007669"/>
    <property type="project" value="UniProtKB-KW"/>
</dbReference>
<evidence type="ECO:0000256" key="1">
    <source>
        <dbReference type="ARBA" id="ARBA00022723"/>
    </source>
</evidence>
<dbReference type="Gene3D" id="1.10.1280.10">
    <property type="entry name" value="Di-copper center containing domain from catechol oxidase"/>
    <property type="match status" value="1"/>
</dbReference>
<accession>A0A183IUG5</accession>